<proteinExistence type="predicted"/>
<dbReference type="AlphaFoldDB" id="A0A6J7NVE6"/>
<name>A0A6J7NVE6_9ZZZZ</name>
<dbReference type="EMBL" id="CAFBPA010000024">
    <property type="protein sequence ID" value="CAB4997116.1"/>
    <property type="molecule type" value="Genomic_DNA"/>
</dbReference>
<dbReference type="SUPFAM" id="SSF51905">
    <property type="entry name" value="FAD/NAD(P)-binding domain"/>
    <property type="match status" value="1"/>
</dbReference>
<dbReference type="PANTHER" id="PTHR13847">
    <property type="entry name" value="SARCOSINE DEHYDROGENASE-RELATED"/>
    <property type="match status" value="1"/>
</dbReference>
<dbReference type="Gene3D" id="3.50.50.60">
    <property type="entry name" value="FAD/NAD(P)-binding domain"/>
    <property type="match status" value="1"/>
</dbReference>
<evidence type="ECO:0000259" key="1">
    <source>
        <dbReference type="Pfam" id="PF01266"/>
    </source>
</evidence>
<evidence type="ECO:0000313" key="2">
    <source>
        <dbReference type="EMBL" id="CAB4997116.1"/>
    </source>
</evidence>
<dbReference type="PANTHER" id="PTHR13847:SF281">
    <property type="entry name" value="FAD DEPENDENT OXIDOREDUCTASE DOMAIN-CONTAINING PROTEIN"/>
    <property type="match status" value="1"/>
</dbReference>
<accession>A0A6J7NVE6</accession>
<protein>
    <submittedName>
        <fullName evidence="2">Unannotated protein</fullName>
    </submittedName>
</protein>
<dbReference type="Pfam" id="PF01266">
    <property type="entry name" value="DAO"/>
    <property type="match status" value="1"/>
</dbReference>
<organism evidence="2">
    <name type="scientific">freshwater metagenome</name>
    <dbReference type="NCBI Taxonomy" id="449393"/>
    <lineage>
        <taxon>unclassified sequences</taxon>
        <taxon>metagenomes</taxon>
        <taxon>ecological metagenomes</taxon>
    </lineage>
</organism>
<reference evidence="2" key="1">
    <citation type="submission" date="2020-05" db="EMBL/GenBank/DDBJ databases">
        <authorList>
            <person name="Chiriac C."/>
            <person name="Salcher M."/>
            <person name="Ghai R."/>
            <person name="Kavagutti S V."/>
        </authorList>
    </citation>
    <scope>NUCLEOTIDE SEQUENCE</scope>
</reference>
<dbReference type="Gene3D" id="3.30.9.10">
    <property type="entry name" value="D-Amino Acid Oxidase, subunit A, domain 2"/>
    <property type="match status" value="1"/>
</dbReference>
<feature type="domain" description="FAD dependent oxidoreductase" evidence="1">
    <location>
        <begin position="43"/>
        <end position="406"/>
    </location>
</feature>
<dbReference type="InterPro" id="IPR006076">
    <property type="entry name" value="FAD-dep_OxRdtase"/>
</dbReference>
<dbReference type="GO" id="GO:0005737">
    <property type="term" value="C:cytoplasm"/>
    <property type="evidence" value="ECO:0007669"/>
    <property type="project" value="TreeGrafter"/>
</dbReference>
<gene>
    <name evidence="2" type="ORF">UFOPK4043_00267</name>
</gene>
<sequence length="471" mass="51364">MFDDTQTDASVSSLKNARNEIFWLDDPGRPAALPPLARHTTADLCVVGAGFSGLWTAILAKEEHPEWCVVVLEGGRIAGGATGRNGGFCSASLTHGLANGLSRWPTEISTLLRLGNQNLDAIENFINQHGIECEFIRSGDLALAVEPYQLNGIQEAADAGRALGIDYQLLTGEQTRERVDSTTYLGGLFDPSSTAMLNPARLAWGLAKVAVELGVVIHEHTPVIDLKDKGETVSVVTQSGSVASSHVALATNAYPPLLKRISNYVVPVYDFALMSQPLTAEQRASVGWQGREGLSDSGNQFHYYRITEDGRILWGGYDAVYHRGNGFGRQHEVDNAAFKRLAAHFFQTFPQLAGLEFSHLWGGAIDTCSRFSAFWGKAHGGKTAYVTGYTGLGVGSSRFGAEVMLDLLHDRQTERTELQMVKKKPKPFPPEPVRSIGIDWTTRSLKSADLNGGRRNLWLRTLDRFGLGFDS</sequence>
<dbReference type="InterPro" id="IPR036188">
    <property type="entry name" value="FAD/NAD-bd_sf"/>
</dbReference>